<dbReference type="Gene3D" id="2.60.40.10">
    <property type="entry name" value="Immunoglobulins"/>
    <property type="match status" value="1"/>
</dbReference>
<dbReference type="CDD" id="cd11326">
    <property type="entry name" value="AmyAc_Glg_debranch"/>
    <property type="match status" value="1"/>
</dbReference>
<dbReference type="SUPFAM" id="SSF51445">
    <property type="entry name" value="(Trans)glycosidases"/>
    <property type="match status" value="2"/>
</dbReference>
<evidence type="ECO:0000256" key="13">
    <source>
        <dbReference type="RuleBase" id="RU361207"/>
    </source>
</evidence>
<dbReference type="InterPro" id="IPR013783">
    <property type="entry name" value="Ig-like_fold"/>
</dbReference>
<keyword evidence="7 13" id="KW-0808">Transferase</keyword>
<name>A0A963YP89_9PROT</name>
<evidence type="ECO:0000256" key="1">
    <source>
        <dbReference type="ARBA" id="ARBA00000439"/>
    </source>
</evidence>
<dbReference type="InterPro" id="IPR004193">
    <property type="entry name" value="Glyco_hydro_13_N"/>
</dbReference>
<feature type="region of interest" description="Disordered" evidence="14">
    <location>
        <begin position="465"/>
        <end position="491"/>
    </location>
</feature>
<dbReference type="InterPro" id="IPR003385">
    <property type="entry name" value="Glyco_hydro_77"/>
</dbReference>
<comment type="catalytic activity">
    <reaction evidence="1 13">
        <text>Transfers a segment of a (1-&gt;4)-alpha-D-glucan to a new position in an acceptor, which may be glucose or a (1-&gt;4)-alpha-D-glucan.</text>
        <dbReference type="EC" id="2.4.1.25"/>
    </reaction>
</comment>
<dbReference type="Proteomes" id="UP000708298">
    <property type="component" value="Unassembled WGS sequence"/>
</dbReference>
<evidence type="ECO:0000256" key="7">
    <source>
        <dbReference type="ARBA" id="ARBA00022679"/>
    </source>
</evidence>
<dbReference type="GO" id="GO:0005980">
    <property type="term" value="P:glycogen catabolic process"/>
    <property type="evidence" value="ECO:0007669"/>
    <property type="project" value="InterPro"/>
</dbReference>
<dbReference type="Pfam" id="PF21226">
    <property type="entry name" value="MalQ_N"/>
    <property type="match status" value="1"/>
</dbReference>
<reference evidence="16" key="1">
    <citation type="journal article" date="2021" name="Microorganisms">
        <title>Acidisoma silvae sp. nov. and Acidisomacellulosilytica sp. nov., Two Acidophilic Bacteria Isolated from Decaying Wood, Hydrolyzing Cellulose and Producing Poly-3-hydroxybutyrate.</title>
        <authorList>
            <person name="Mieszkin S."/>
            <person name="Pouder E."/>
            <person name="Uroz S."/>
            <person name="Simon-Colin C."/>
            <person name="Alain K."/>
        </authorList>
    </citation>
    <scope>NUCLEOTIDE SEQUENCE</scope>
    <source>
        <strain evidence="16">HW T2.11</strain>
    </source>
</reference>
<evidence type="ECO:0000313" key="16">
    <source>
        <dbReference type="EMBL" id="MCB8874510.1"/>
    </source>
</evidence>
<dbReference type="InterPro" id="IPR006047">
    <property type="entry name" value="GH13_cat_dom"/>
</dbReference>
<dbReference type="InterPro" id="IPR013780">
    <property type="entry name" value="Glyco_hydro_b"/>
</dbReference>
<dbReference type="EMBL" id="JAESVB010000002">
    <property type="protein sequence ID" value="MCB8874510.1"/>
    <property type="molecule type" value="Genomic_DNA"/>
</dbReference>
<reference evidence="16" key="2">
    <citation type="submission" date="2021-01" db="EMBL/GenBank/DDBJ databases">
        <authorList>
            <person name="Mieszkin S."/>
            <person name="Pouder E."/>
            <person name="Alain K."/>
        </authorList>
    </citation>
    <scope>NUCLEOTIDE SEQUENCE</scope>
    <source>
        <strain evidence="16">HW T2.11</strain>
    </source>
</reference>
<protein>
    <recommendedName>
        <fullName evidence="5 13">4-alpha-glucanotransferase</fullName>
        <ecNumber evidence="4 13">2.4.1.25</ecNumber>
    </recommendedName>
    <alternativeName>
        <fullName evidence="11 13">Amylomaltase</fullName>
    </alternativeName>
    <alternativeName>
        <fullName evidence="12 13">Disproportionating enzyme</fullName>
    </alternativeName>
</protein>
<dbReference type="PANTHER" id="PTHR43002">
    <property type="entry name" value="GLYCOGEN DEBRANCHING ENZYME"/>
    <property type="match status" value="1"/>
</dbReference>
<comment type="similarity">
    <text evidence="3">Belongs to the glycosyl hydrolase 13 family.</text>
</comment>
<dbReference type="SUPFAM" id="SSF51011">
    <property type="entry name" value="Glycosyl hydrolase domain"/>
    <property type="match status" value="1"/>
</dbReference>
<dbReference type="InterPro" id="IPR044505">
    <property type="entry name" value="GlgX_Isoamylase_N_E_set"/>
</dbReference>
<proteinExistence type="inferred from homology"/>
<dbReference type="Pfam" id="PF02446">
    <property type="entry name" value="Glyco_hydro_77"/>
    <property type="match status" value="1"/>
</dbReference>
<dbReference type="InterPro" id="IPR048458">
    <property type="entry name" value="MalQ_N"/>
</dbReference>
<evidence type="ECO:0000256" key="4">
    <source>
        <dbReference type="ARBA" id="ARBA00012560"/>
    </source>
</evidence>
<evidence type="ECO:0000256" key="11">
    <source>
        <dbReference type="ARBA" id="ARBA00031423"/>
    </source>
</evidence>
<evidence type="ECO:0000256" key="3">
    <source>
        <dbReference type="ARBA" id="ARBA00008061"/>
    </source>
</evidence>
<dbReference type="NCBIfam" id="TIGR02100">
    <property type="entry name" value="glgX_debranch"/>
    <property type="match status" value="1"/>
</dbReference>
<evidence type="ECO:0000313" key="17">
    <source>
        <dbReference type="Proteomes" id="UP000708298"/>
    </source>
</evidence>
<keyword evidence="9 13" id="KW-0119">Carbohydrate metabolism</keyword>
<dbReference type="SMART" id="SM00642">
    <property type="entry name" value="Aamy"/>
    <property type="match status" value="1"/>
</dbReference>
<keyword evidence="10" id="KW-0326">Glycosidase</keyword>
<evidence type="ECO:0000256" key="10">
    <source>
        <dbReference type="ARBA" id="ARBA00023295"/>
    </source>
</evidence>
<dbReference type="Gene3D" id="3.20.20.80">
    <property type="entry name" value="Glycosidases"/>
    <property type="match status" value="2"/>
</dbReference>
<evidence type="ECO:0000256" key="2">
    <source>
        <dbReference type="ARBA" id="ARBA00005684"/>
    </source>
</evidence>
<dbReference type="InterPro" id="IPR017853">
    <property type="entry name" value="GH"/>
</dbReference>
<evidence type="ECO:0000256" key="8">
    <source>
        <dbReference type="ARBA" id="ARBA00022801"/>
    </source>
</evidence>
<keyword evidence="6 13" id="KW-0328">Glycosyltransferase</keyword>
<feature type="compositionally biased region" description="Basic and acidic residues" evidence="14">
    <location>
        <begin position="465"/>
        <end position="476"/>
    </location>
</feature>
<sequence length="1425" mass="154292">MTMRRVTAGLPEPLGVTLTESGINIAVFSAHATAIEFCLFDETGETEIERILLPARTFNSFHGEIAGIGAGARYGLRAYGPWAPQDGHRFNPTKLLIDPYATRLDRAFKLHPAMFDWPPGTEMGAPPNQDDSAPFMPKAIIEAPETDVALPPLSWQRQVIYEMHVRGFSKLRQDIPEVLRGTYAALAEAPLLSYLTDLTIGAVEFLPSSAWLEERHLPPLGLTNYWGYNPVTYMAPDPRLAPGGFPEIRATTDALRARGIASLLDVVFNHTGEGDVMGPTVSFRGLDHRSYYRFVPGQSGVLVNDTGCGNTLAVDHPMVLRMVMDSLRLWVRRAGLSGYRFDLASTLARNPAGYDPRAPFLQAVAQDPALRGIAMIAEPWDIGYGGYQVGQFPAPWGEWNDKYRDTMRRFWRGDSWMLGEAVTRFAGSSDLYGQTTHAPSRSINFITAHDGFTLADLVSYAGKHNDANGEQNRDGTSENQSWNHGVEGPTEDEGVRLARRADIRALLATLLLSRGTPMLAAGDELGRTQQGNNNAYAQDTTISWVEWQDADPALARFTAKLIAARRSCPALTHLAHLTGEPADDTLRPDVVWRRADGQGMQGEDWQNGETRTLIADLYRPEVAGGGKGGSRALVLLHAGWSGFALTLPENRPGYAWRRVIDSAQPEAEAVLAETSLPVEARTALLLIEEPSLTVAHIVPAESLMLAERDPAGRLATLATAAGLAPDWWDIAGNLHHVPDDSRRALLRAMKLPADSVADIAESLYRLSNLKDFAALPPSLVVREGQSIALTLGPALAGLPRAIALVLIREDGSQARFVVPPDDAGRAQVTAADGRVGHVRHITLPPQPIGRHRLVCADRAEHGETKLIVAPQRCYLPPDLSNGGRRFGLATHLYSLRRDGDQGMGDFSTLAEIGRQTAAVGGAIIGLNPLHALFPEHRGLVSPYSPSDRRFLEPLYIDVAQLPFITELPAVQAALAAEAGAFAALRETRAVDYAGVWAAKDRVLRVAFAALSKLPKTHPAVEAFAAFRAKGSRSLDRFATFQAISAAYPTLSWKDWPAALHDPAGAAVLAFAADHADSIGFFAFLQWLADHQLAAADVSGRAAGLSLGFYRDLAVGTAPVGAEAWSEQDFLMTGVSVGAPPDPFSIEGQNWNLPPPNPWAMRAQGYEGFGELLRANMRHAGALRIDHVLGLNRLFLIPEGGRAADGAYLAYPRQDMLGITALESQAARCLVVGEDLGTVPDGVREAMADSGLLAYRVFWFEREGAGFKPPSAYPPMAAACVSTHDLPTLAGWWEGADIIERQRLHLSDDAATAQALSQRDAEKHTALAALAGQGLLDDVEAIDRVAPMSDAVAAAFHAYIGRTASVLDLVQADDLGRETEALNLPGTDQERPNWRRKVMLPAAELWDNALGVMIKTSIEGRSGTFA</sequence>
<keyword evidence="8" id="KW-0378">Hydrolase</keyword>
<dbReference type="EC" id="2.4.1.25" evidence="4 13"/>
<accession>A0A963YP89</accession>
<evidence type="ECO:0000256" key="9">
    <source>
        <dbReference type="ARBA" id="ARBA00023277"/>
    </source>
</evidence>
<dbReference type="SUPFAM" id="SSF81296">
    <property type="entry name" value="E set domains"/>
    <property type="match status" value="1"/>
</dbReference>
<dbReference type="RefSeq" id="WP_227320185.1">
    <property type="nucleotide sequence ID" value="NZ_JAESVB010000002.1"/>
</dbReference>
<evidence type="ECO:0000256" key="14">
    <source>
        <dbReference type="SAM" id="MobiDB-lite"/>
    </source>
</evidence>
<dbReference type="GO" id="GO:0004135">
    <property type="term" value="F:amylo-alpha-1,6-glucosidase activity"/>
    <property type="evidence" value="ECO:0007669"/>
    <property type="project" value="InterPro"/>
</dbReference>
<dbReference type="InterPro" id="IPR011837">
    <property type="entry name" value="Glycogen_debranch_GlgX"/>
</dbReference>
<evidence type="ECO:0000256" key="6">
    <source>
        <dbReference type="ARBA" id="ARBA00022676"/>
    </source>
</evidence>
<dbReference type="Pfam" id="PF02922">
    <property type="entry name" value="CBM_48"/>
    <property type="match status" value="1"/>
</dbReference>
<feature type="domain" description="Glycosyl hydrolase family 13 catalytic" evidence="15">
    <location>
        <begin position="162"/>
        <end position="565"/>
    </location>
</feature>
<gene>
    <name evidence="16" type="primary">glgX</name>
    <name evidence="16" type="ORF">ASILVAE211_04875</name>
</gene>
<dbReference type="GO" id="GO:0004134">
    <property type="term" value="F:4-alpha-glucanotransferase activity"/>
    <property type="evidence" value="ECO:0007669"/>
    <property type="project" value="UniProtKB-EC"/>
</dbReference>
<organism evidence="16 17">
    <name type="scientific">Acidisoma silvae</name>
    <dbReference type="NCBI Taxonomy" id="2802396"/>
    <lineage>
        <taxon>Bacteria</taxon>
        <taxon>Pseudomonadati</taxon>
        <taxon>Pseudomonadota</taxon>
        <taxon>Alphaproteobacteria</taxon>
        <taxon>Acetobacterales</taxon>
        <taxon>Acidocellaceae</taxon>
        <taxon>Acidisoma</taxon>
    </lineage>
</organism>
<evidence type="ECO:0000256" key="12">
    <source>
        <dbReference type="ARBA" id="ARBA00031501"/>
    </source>
</evidence>
<dbReference type="CDD" id="cd02856">
    <property type="entry name" value="E_set_GDE_Isoamylase_N"/>
    <property type="match status" value="1"/>
</dbReference>
<comment type="similarity">
    <text evidence="2 13">Belongs to the disproportionating enzyme family.</text>
</comment>
<evidence type="ECO:0000256" key="5">
    <source>
        <dbReference type="ARBA" id="ARBA00020295"/>
    </source>
</evidence>
<dbReference type="Gene3D" id="2.60.40.1180">
    <property type="entry name" value="Golgi alpha-mannosidase II"/>
    <property type="match status" value="1"/>
</dbReference>
<keyword evidence="17" id="KW-1185">Reference proteome</keyword>
<evidence type="ECO:0000259" key="15">
    <source>
        <dbReference type="SMART" id="SM00642"/>
    </source>
</evidence>
<comment type="caution">
    <text evidence="16">The sequence shown here is derived from an EMBL/GenBank/DDBJ whole genome shotgun (WGS) entry which is preliminary data.</text>
</comment>
<dbReference type="InterPro" id="IPR014756">
    <property type="entry name" value="Ig_E-set"/>
</dbReference>
<dbReference type="NCBIfam" id="TIGR00217">
    <property type="entry name" value="malQ"/>
    <property type="match status" value="1"/>
</dbReference>